<evidence type="ECO:0000313" key="2">
    <source>
        <dbReference type="Proteomes" id="UP000664032"/>
    </source>
</evidence>
<name>A0ACB8H8Z8_PSICU</name>
<gene>
    <name evidence="1" type="ORF">JR316_0003780</name>
</gene>
<sequence length="828" mass="91807">MWEINTLIVGVPHVTYDAKELDLDRNLRLDLVLEATFLADTAFLGTASIQLIQGALTLAAMSRLTSAQVISLGDYLEPDFDPASLTVSQLLGVLGYHNIAYPTPYTKPKLIQVFNNEVKTRAKKFKKERIKKENSIASEEGITDGITGQPLAGRSKLPAPVARRTSRRLSQIPKDEDSSPTRPEPPKRRRSSAQPVLGGSSKRVAQSQVTLIEESEPEEEQPVRKVGRTKKLSGGEDSGWEDNNIFQSGAEDSSPARPSPIRPRASRASGIPRKTRKSTSAPPQPLDSPLRPTNLPDHIPRSPPQSPFRPSLPPIPTFGRTQPEKVRFTPVREFSPAEHTKPEHPQALQRAPEVEQHDNVDESPKDSDSQIDEAISRIMSEEMHDVDVYPSAEPSAPVNRLARGVVWALIFASLFGIYSYKSESASIGFCERGSNTSQALDNILFDRAAKEACQRRNSLLQNSSQPHEELAKGYEDCGLPPLVPIPHPSSCTSCPDHASCSQFEVTCDSGYLLKPHILLSFIPVSPSRSSLTTSYVPQLSEGFFKAVSIATDGFPGFGSVGLPPRCVEDPQRRRHIGAMGKSIESRLAKERGKRVCRGDHTTPVSDSQAQLDEAVKWGVEENQLREFYRKTASPKVLPQFDEMFDKAIQQLTEWGGVFIGQDADGKRYIANKTPEMSWQCIVAVKSRETWAVWRTTVIASVVSILAILGGRLRLTQKQKENRRIAGLVQVALDTLRNQEMAHYTDPISAPQPYLSSIQLRDLVLQEEHSVPTRRRLWERVERVVESNANVRANLEEIEGGDETRVWRWVGSTGRTPGRRGVHEVEAGG</sequence>
<comment type="caution">
    <text evidence="1">The sequence shown here is derived from an EMBL/GenBank/DDBJ whole genome shotgun (WGS) entry which is preliminary data.</text>
</comment>
<protein>
    <submittedName>
        <fullName evidence="1">Inner nuclear membrane protein SRC1</fullName>
    </submittedName>
</protein>
<keyword evidence="2" id="KW-1185">Reference proteome</keyword>
<reference evidence="1" key="1">
    <citation type="submission" date="2021-10" db="EMBL/GenBank/DDBJ databases">
        <title>Psilocybe cubensis genome.</title>
        <authorList>
            <person name="Mckernan K.J."/>
            <person name="Crawford S."/>
            <person name="Trippe A."/>
            <person name="Kane L.T."/>
            <person name="Mclaughlin S."/>
        </authorList>
    </citation>
    <scope>NUCLEOTIDE SEQUENCE</scope>
    <source>
        <strain evidence="1">MGC-MH-2018</strain>
    </source>
</reference>
<dbReference type="EMBL" id="JAFIQS020000003">
    <property type="protein sequence ID" value="KAH9484299.1"/>
    <property type="molecule type" value="Genomic_DNA"/>
</dbReference>
<evidence type="ECO:0000313" key="1">
    <source>
        <dbReference type="EMBL" id="KAH9484299.1"/>
    </source>
</evidence>
<proteinExistence type="predicted"/>
<organism evidence="1 2">
    <name type="scientific">Psilocybe cubensis</name>
    <name type="common">Psychedelic mushroom</name>
    <name type="synonym">Stropharia cubensis</name>
    <dbReference type="NCBI Taxonomy" id="181762"/>
    <lineage>
        <taxon>Eukaryota</taxon>
        <taxon>Fungi</taxon>
        <taxon>Dikarya</taxon>
        <taxon>Basidiomycota</taxon>
        <taxon>Agaricomycotina</taxon>
        <taxon>Agaricomycetes</taxon>
        <taxon>Agaricomycetidae</taxon>
        <taxon>Agaricales</taxon>
        <taxon>Agaricineae</taxon>
        <taxon>Strophariaceae</taxon>
        <taxon>Psilocybe</taxon>
    </lineage>
</organism>
<dbReference type="Proteomes" id="UP000664032">
    <property type="component" value="Unassembled WGS sequence"/>
</dbReference>
<accession>A0ACB8H8Z8</accession>